<evidence type="ECO:0000256" key="1">
    <source>
        <dbReference type="SAM" id="Phobius"/>
    </source>
</evidence>
<keyword evidence="1" id="KW-1133">Transmembrane helix</keyword>
<organism evidence="2">
    <name type="scientific">uncultured bacterium IN-14</name>
    <dbReference type="NCBI Taxonomy" id="1805592"/>
    <lineage>
        <taxon>Bacteria</taxon>
        <taxon>environmental samples</taxon>
    </lineage>
</organism>
<feature type="transmembrane region" description="Helical" evidence="1">
    <location>
        <begin position="163"/>
        <end position="183"/>
    </location>
</feature>
<proteinExistence type="predicted"/>
<keyword evidence="1" id="KW-0812">Transmembrane</keyword>
<feature type="transmembrane region" description="Helical" evidence="1">
    <location>
        <begin position="265"/>
        <end position="282"/>
    </location>
</feature>
<feature type="transmembrane region" description="Helical" evidence="1">
    <location>
        <begin position="225"/>
        <end position="245"/>
    </location>
</feature>
<name>A0A142BWI9_9BACT</name>
<feature type="transmembrane region" description="Helical" evidence="1">
    <location>
        <begin position="195"/>
        <end position="219"/>
    </location>
</feature>
<evidence type="ECO:0000313" key="2">
    <source>
        <dbReference type="EMBL" id="AMP42477.1"/>
    </source>
</evidence>
<protein>
    <submittedName>
        <fullName evidence="2">Uncharacterized protein</fullName>
    </submittedName>
</protein>
<keyword evidence="1" id="KW-0472">Membrane</keyword>
<feature type="transmembrane region" description="Helical" evidence="1">
    <location>
        <begin position="35"/>
        <end position="51"/>
    </location>
</feature>
<feature type="transmembrane region" description="Helical" evidence="1">
    <location>
        <begin position="93"/>
        <end position="111"/>
    </location>
</feature>
<reference evidence="2" key="1">
    <citation type="journal article" date="2016" name="Appl. Environ. Microbiol.">
        <title>Diversity of the Tetracycline Mobilome within a Chinese Pig Manure Sample.</title>
        <authorList>
            <person name="Leclercq S.O."/>
            <person name="Wang C."/>
            <person name="Zhu Y."/>
            <person name="Wu H."/>
            <person name="Du X."/>
            <person name="Liu Z."/>
            <person name="Feng J."/>
        </authorList>
    </citation>
    <scope>NUCLEOTIDE SEQUENCE</scope>
</reference>
<feature type="transmembrane region" description="Helical" evidence="1">
    <location>
        <begin position="297"/>
        <end position="316"/>
    </location>
</feature>
<dbReference type="AlphaFoldDB" id="A0A142BWI9"/>
<dbReference type="EMBL" id="KU736879">
    <property type="protein sequence ID" value="AMP42477.1"/>
    <property type="molecule type" value="Genomic_DNA"/>
</dbReference>
<feature type="transmembrane region" description="Helical" evidence="1">
    <location>
        <begin position="132"/>
        <end position="151"/>
    </location>
</feature>
<accession>A0A142BWI9</accession>
<feature type="transmembrane region" description="Helical" evidence="1">
    <location>
        <begin position="328"/>
        <end position="348"/>
    </location>
</feature>
<feature type="transmembrane region" description="Helical" evidence="1">
    <location>
        <begin position="58"/>
        <end position="81"/>
    </location>
</feature>
<sequence>MKKNALIVLSGLILGGIFGLLDVSSMIADQNVNPVIGYGSAGAVLTILATAGMIQLPWVIAGTVLNGLIISFLASFATSGILTGEYSGQTVNATPMLMIILLPLPFLVAYAQTRRFDYAIIYQSAWNICWRVFAALACLFWVAIYSTALGIGTDIVDPELMRFISWLIAGAIAGVVAILTDRLEPSFTSPRSRFIAHLIGPQLLLPLMALMMLIVFFGTESNSDSQLSISLTVWAMLSCSIIATIISERNETERLQGAYDKLGKVAAIAVLVFGFLSAQLLYEDFQNFGLAPVDVTFIYLTTIGLVYGFSYLWALTGGAVWTQRLRRINLVTVLPVYGIFALALTDALSPLRIAAQQQVAMALSSDQRFTENNARQLIKWGEPGKNALKQLREAAVDKRDLAITLGTLLPKKPTALSVPAQVITPEQGLKLRDELINQTVFVPNTEHTRLVTRDAFSLMPDYLFQEYAHACKSTDTHKGCTIYLANFLPQVQGVTILIDTHKADPFRFQALQVNEKNSASLQVFVNGDITDQDKGSTMVPVAGCNVNAMQFGKSLVLVLDGLDKKKACQL</sequence>